<evidence type="ECO:0000256" key="6">
    <source>
        <dbReference type="ARBA" id="ARBA00022989"/>
    </source>
</evidence>
<keyword evidence="3" id="KW-1003">Cell membrane</keyword>
<sequence>MKIEGKENLNPDFSQVQVNSKQVTVDWLNKLDKFIYQLNNVLHSLSSILLFLLMFLTTADVIGRYFFNKPVTGTYEITGLALAVIIFFSLGMTQIKKEHIEIDFLTNKLPEKIQYVIYAVSSFILFILLLLTTWKLFEYGNRIFIGNETSGDLGIPLYIFVFTAAIGSLCFMLTFLLDFLKSLLKVVKS</sequence>
<protein>
    <submittedName>
        <fullName evidence="11">TRAP-type C4-dicarboxylate transport system permease small subunit</fullName>
    </submittedName>
</protein>
<dbReference type="Pfam" id="PF04290">
    <property type="entry name" value="DctQ"/>
    <property type="match status" value="1"/>
</dbReference>
<dbReference type="Proteomes" id="UP001225646">
    <property type="component" value="Unassembled WGS sequence"/>
</dbReference>
<evidence type="ECO:0000313" key="12">
    <source>
        <dbReference type="Proteomes" id="UP001225646"/>
    </source>
</evidence>
<keyword evidence="5 9" id="KW-0812">Transmembrane</keyword>
<evidence type="ECO:0000313" key="11">
    <source>
        <dbReference type="EMBL" id="MDQ0163109.1"/>
    </source>
</evidence>
<accession>A0ABT9VQ59</accession>
<dbReference type="EMBL" id="JAUSTR010000010">
    <property type="protein sequence ID" value="MDQ0163109.1"/>
    <property type="molecule type" value="Genomic_DNA"/>
</dbReference>
<proteinExistence type="inferred from homology"/>
<dbReference type="InterPro" id="IPR007387">
    <property type="entry name" value="TRAP_DctQ"/>
</dbReference>
<feature type="transmembrane region" description="Helical" evidence="9">
    <location>
        <begin position="115"/>
        <end position="137"/>
    </location>
</feature>
<keyword evidence="2" id="KW-0813">Transport</keyword>
<keyword evidence="7 9" id="KW-0472">Membrane</keyword>
<keyword evidence="4" id="KW-0997">Cell inner membrane</keyword>
<evidence type="ECO:0000256" key="4">
    <source>
        <dbReference type="ARBA" id="ARBA00022519"/>
    </source>
</evidence>
<evidence type="ECO:0000256" key="8">
    <source>
        <dbReference type="ARBA" id="ARBA00038436"/>
    </source>
</evidence>
<feature type="transmembrane region" description="Helical" evidence="9">
    <location>
        <begin position="73"/>
        <end position="95"/>
    </location>
</feature>
<feature type="domain" description="Tripartite ATP-independent periplasmic transporters DctQ component" evidence="10">
    <location>
        <begin position="53"/>
        <end position="182"/>
    </location>
</feature>
<name>A0ABT9VQ59_9BACI</name>
<gene>
    <name evidence="11" type="ORF">J2S06_002187</name>
</gene>
<reference evidence="11 12" key="1">
    <citation type="submission" date="2023-07" db="EMBL/GenBank/DDBJ databases">
        <title>Genomic Encyclopedia of Type Strains, Phase IV (KMG-IV): sequencing the most valuable type-strain genomes for metagenomic binning, comparative biology and taxonomic classification.</title>
        <authorList>
            <person name="Goeker M."/>
        </authorList>
    </citation>
    <scope>NUCLEOTIDE SEQUENCE [LARGE SCALE GENOMIC DNA]</scope>
    <source>
        <strain evidence="11 12">DSM 19092</strain>
    </source>
</reference>
<comment type="similarity">
    <text evidence="8">Belongs to the TRAP transporter small permease family.</text>
</comment>
<comment type="caution">
    <text evidence="11">The sequence shown here is derived from an EMBL/GenBank/DDBJ whole genome shotgun (WGS) entry which is preliminary data.</text>
</comment>
<evidence type="ECO:0000256" key="3">
    <source>
        <dbReference type="ARBA" id="ARBA00022475"/>
    </source>
</evidence>
<keyword evidence="12" id="KW-1185">Reference proteome</keyword>
<keyword evidence="6 9" id="KW-1133">Transmembrane helix</keyword>
<feature type="transmembrane region" description="Helical" evidence="9">
    <location>
        <begin position="157"/>
        <end position="180"/>
    </location>
</feature>
<evidence type="ECO:0000256" key="5">
    <source>
        <dbReference type="ARBA" id="ARBA00022692"/>
    </source>
</evidence>
<dbReference type="RefSeq" id="WP_083978767.1">
    <property type="nucleotide sequence ID" value="NZ_JAUSTR010000010.1"/>
</dbReference>
<evidence type="ECO:0000256" key="7">
    <source>
        <dbReference type="ARBA" id="ARBA00023136"/>
    </source>
</evidence>
<evidence type="ECO:0000256" key="1">
    <source>
        <dbReference type="ARBA" id="ARBA00004429"/>
    </source>
</evidence>
<feature type="transmembrane region" description="Helical" evidence="9">
    <location>
        <begin position="48"/>
        <end position="67"/>
    </location>
</feature>
<dbReference type="InterPro" id="IPR055348">
    <property type="entry name" value="DctQ"/>
</dbReference>
<dbReference type="PANTHER" id="PTHR35011">
    <property type="entry name" value="2,3-DIKETO-L-GULONATE TRAP TRANSPORTER SMALL PERMEASE PROTEIN YIAM"/>
    <property type="match status" value="1"/>
</dbReference>
<organism evidence="11 12">
    <name type="scientific">Aeribacillus alveayuensis</name>
    <dbReference type="NCBI Taxonomy" id="279215"/>
    <lineage>
        <taxon>Bacteria</taxon>
        <taxon>Bacillati</taxon>
        <taxon>Bacillota</taxon>
        <taxon>Bacilli</taxon>
        <taxon>Bacillales</taxon>
        <taxon>Bacillaceae</taxon>
        <taxon>Aeribacillus</taxon>
    </lineage>
</organism>
<dbReference type="PANTHER" id="PTHR35011:SF10">
    <property type="entry name" value="TRAP TRANSPORTER SMALL PERMEASE PROTEIN"/>
    <property type="match status" value="1"/>
</dbReference>
<evidence type="ECO:0000256" key="2">
    <source>
        <dbReference type="ARBA" id="ARBA00022448"/>
    </source>
</evidence>
<evidence type="ECO:0000259" key="10">
    <source>
        <dbReference type="Pfam" id="PF04290"/>
    </source>
</evidence>
<comment type="subcellular location">
    <subcellularLocation>
        <location evidence="1">Cell inner membrane</location>
        <topology evidence="1">Multi-pass membrane protein</topology>
    </subcellularLocation>
</comment>
<evidence type="ECO:0000256" key="9">
    <source>
        <dbReference type="SAM" id="Phobius"/>
    </source>
</evidence>